<gene>
    <name evidence="2" type="ORF">TNCV_4973741</name>
</gene>
<evidence type="ECO:0000313" key="3">
    <source>
        <dbReference type="Proteomes" id="UP000887159"/>
    </source>
</evidence>
<reference evidence="2" key="1">
    <citation type="submission" date="2020-08" db="EMBL/GenBank/DDBJ databases">
        <title>Multicomponent nature underlies the extraordinary mechanical properties of spider dragline silk.</title>
        <authorList>
            <person name="Kono N."/>
            <person name="Nakamura H."/>
            <person name="Mori M."/>
            <person name="Yoshida Y."/>
            <person name="Ohtoshi R."/>
            <person name="Malay A.D."/>
            <person name="Moran D.A.P."/>
            <person name="Tomita M."/>
            <person name="Numata K."/>
            <person name="Arakawa K."/>
        </authorList>
    </citation>
    <scope>NUCLEOTIDE SEQUENCE</scope>
</reference>
<keyword evidence="3" id="KW-1185">Reference proteome</keyword>
<dbReference type="EMBL" id="BMAU01021309">
    <property type="protein sequence ID" value="GFY11874.1"/>
    <property type="molecule type" value="Genomic_DNA"/>
</dbReference>
<evidence type="ECO:0000256" key="1">
    <source>
        <dbReference type="SAM" id="MobiDB-lite"/>
    </source>
</evidence>
<sequence length="105" mass="11437">MSGRCTPTDPKLGLRPDHFAKVATTNGIESGGGNGCFPRNRFVTLNPFRVSSVPLGIPHPPSPLKTPPSRRHETTSRSPIGRAHVHGEDDRPNSQIRQITGRKSH</sequence>
<dbReference type="AlphaFoldDB" id="A0A8X6VLI4"/>
<accession>A0A8X6VLI4</accession>
<proteinExistence type="predicted"/>
<comment type="caution">
    <text evidence="2">The sequence shown here is derived from an EMBL/GenBank/DDBJ whole genome shotgun (WGS) entry which is preliminary data.</text>
</comment>
<name>A0A8X6VLI4_TRICX</name>
<feature type="compositionally biased region" description="Pro residues" evidence="1">
    <location>
        <begin position="57"/>
        <end position="66"/>
    </location>
</feature>
<feature type="region of interest" description="Disordered" evidence="1">
    <location>
        <begin position="51"/>
        <end position="105"/>
    </location>
</feature>
<evidence type="ECO:0000313" key="2">
    <source>
        <dbReference type="EMBL" id="GFY11874.1"/>
    </source>
</evidence>
<organism evidence="2 3">
    <name type="scientific">Trichonephila clavipes</name>
    <name type="common">Golden silk orbweaver</name>
    <name type="synonym">Nephila clavipes</name>
    <dbReference type="NCBI Taxonomy" id="2585209"/>
    <lineage>
        <taxon>Eukaryota</taxon>
        <taxon>Metazoa</taxon>
        <taxon>Ecdysozoa</taxon>
        <taxon>Arthropoda</taxon>
        <taxon>Chelicerata</taxon>
        <taxon>Arachnida</taxon>
        <taxon>Araneae</taxon>
        <taxon>Araneomorphae</taxon>
        <taxon>Entelegynae</taxon>
        <taxon>Araneoidea</taxon>
        <taxon>Nephilidae</taxon>
        <taxon>Trichonephila</taxon>
    </lineage>
</organism>
<dbReference type="Proteomes" id="UP000887159">
    <property type="component" value="Unassembled WGS sequence"/>
</dbReference>
<protein>
    <submittedName>
        <fullName evidence="2">Uncharacterized protein</fullName>
    </submittedName>
</protein>